<dbReference type="Proteomes" id="UP000028868">
    <property type="component" value="Unassembled WGS sequence"/>
</dbReference>
<dbReference type="Gene3D" id="3.40.30.30">
    <property type="entry name" value="Hypothetical protein sa0798"/>
    <property type="match status" value="1"/>
</dbReference>
<evidence type="ECO:0000313" key="2">
    <source>
        <dbReference type="Proteomes" id="UP000028868"/>
    </source>
</evidence>
<name>A0A024P9V8_9BACI</name>
<sequence length="111" mass="12637">MKDEGIRVVVYGADVKCASCVNAPGSRETYEWLQAAIGRKFNDSHIIYAYYDIHEEKQADADHSIIQQILNGELFYPLVMIENEVVAEGDPRLKKVYQVLERHGIKQLGNL</sequence>
<reference evidence="1 2" key="2">
    <citation type="submission" date="2014-05" db="EMBL/GenBank/DDBJ databases">
        <title>Draft genome sequence of Halobacillus karajensis HK-03.</title>
        <authorList>
            <person name="Khelaifia S."/>
            <person name="Croce O."/>
            <person name="Lagier J.C."/>
            <person name="Raoult D."/>
        </authorList>
    </citation>
    <scope>NUCLEOTIDE SEQUENCE [LARGE SCALE GENOMIC DNA]</scope>
    <source>
        <strain evidence="1 2">HD-03</strain>
    </source>
</reference>
<accession>A0A024P9V8</accession>
<dbReference type="EMBL" id="CCDI010000008">
    <property type="protein sequence ID" value="CDQ25633.1"/>
    <property type="molecule type" value="Genomic_DNA"/>
</dbReference>
<gene>
    <name evidence="1" type="ORF">BN983_03989</name>
</gene>
<dbReference type="Pfam" id="PF07315">
    <property type="entry name" value="DUF1462"/>
    <property type="match status" value="1"/>
</dbReference>
<dbReference type="RefSeq" id="WP_035511540.1">
    <property type="nucleotide sequence ID" value="NZ_CCDH010000004.1"/>
</dbReference>
<dbReference type="InterPro" id="IPR009190">
    <property type="entry name" value="DUF1462"/>
</dbReference>
<organism evidence="1 2">
    <name type="scientific">Halobacillus karajensis</name>
    <dbReference type="NCBI Taxonomy" id="195088"/>
    <lineage>
        <taxon>Bacteria</taxon>
        <taxon>Bacillati</taxon>
        <taxon>Bacillota</taxon>
        <taxon>Bacilli</taxon>
        <taxon>Bacillales</taxon>
        <taxon>Bacillaceae</taxon>
        <taxon>Halobacillus</taxon>
    </lineage>
</organism>
<protein>
    <recommendedName>
        <fullName evidence="3">Disulfide oxidoreductase YuzD</fullName>
    </recommendedName>
</protein>
<dbReference type="AlphaFoldDB" id="A0A024P9V8"/>
<dbReference type="InterPro" id="IPR038218">
    <property type="entry name" value="YuzD-like_sp"/>
</dbReference>
<proteinExistence type="predicted"/>
<reference evidence="2" key="1">
    <citation type="submission" date="2014-03" db="EMBL/GenBank/DDBJ databases">
        <authorList>
            <person name="Urmite Genomes U."/>
        </authorList>
    </citation>
    <scope>NUCLEOTIDE SEQUENCE [LARGE SCALE GENOMIC DNA]</scope>
    <source>
        <strain evidence="2">HD-03</strain>
    </source>
</reference>
<dbReference type="SUPFAM" id="SSF52833">
    <property type="entry name" value="Thioredoxin-like"/>
    <property type="match status" value="1"/>
</dbReference>
<keyword evidence="2" id="KW-1185">Reference proteome</keyword>
<evidence type="ECO:0008006" key="3">
    <source>
        <dbReference type="Google" id="ProtNLM"/>
    </source>
</evidence>
<comment type="caution">
    <text evidence="1">The sequence shown here is derived from an EMBL/GenBank/DDBJ whole genome shotgun (WGS) entry which is preliminary data.</text>
</comment>
<dbReference type="InterPro" id="IPR036249">
    <property type="entry name" value="Thioredoxin-like_sf"/>
</dbReference>
<evidence type="ECO:0000313" key="1">
    <source>
        <dbReference type="EMBL" id="CDQ25633.1"/>
    </source>
</evidence>
<dbReference type="PIRSF" id="PIRSF010603">
    <property type="entry name" value="UCP010603"/>
    <property type="match status" value="1"/>
</dbReference>